<sequence length="299" mass="35623">MYGKIMKQIRKAKGYTQKEVYTGVLSKTFYSDFEAGKYSVEITKFQGLLKNLGISYEEFMYFKETPDEGKQLEEQIDALYKKGKFEELYKIYQQYQQHPQIELRYSAMQAYLLVLLTNPNFYQFSRAPFQEILADLENAKMWTLKEIKLSKLVLLSLTESDKKRADELFQRILRELEKYHSFDTKIYYEEVGDLFFNRLQSLLIINDIPQAEAVVIQYQELVKPSDNLLLMIQLQFITYLVDLYSNFPEAQAQLQLFLEQLTAIPTSETHFYQIIFQIHQEKARNYYQRYIAKSNPDKE</sequence>
<dbReference type="InterPro" id="IPR053163">
    <property type="entry name" value="HTH-type_regulator_Rgg"/>
</dbReference>
<dbReference type="InterPro" id="IPR011990">
    <property type="entry name" value="TPR-like_helical_dom_sf"/>
</dbReference>
<accession>A0ABS3LEH2</accession>
<name>A0ABS3LEH2_9ENTE</name>
<evidence type="ECO:0000313" key="3">
    <source>
        <dbReference type="Proteomes" id="UP000664601"/>
    </source>
</evidence>
<protein>
    <submittedName>
        <fullName evidence="2">Helix-turn-helix domain-containing protein</fullName>
    </submittedName>
</protein>
<dbReference type="InterPro" id="IPR010982">
    <property type="entry name" value="Lambda_DNA-bd_dom_sf"/>
</dbReference>
<dbReference type="RefSeq" id="WP_207675021.1">
    <property type="nucleotide sequence ID" value="NZ_JAFREM010000029.1"/>
</dbReference>
<dbReference type="SUPFAM" id="SSF47413">
    <property type="entry name" value="lambda repressor-like DNA-binding domains"/>
    <property type="match status" value="1"/>
</dbReference>
<organism evidence="2 3">
    <name type="scientific">Candidatus Enterococcus moelleringii</name>
    <dbReference type="NCBI Taxonomy" id="2815325"/>
    <lineage>
        <taxon>Bacteria</taxon>
        <taxon>Bacillati</taxon>
        <taxon>Bacillota</taxon>
        <taxon>Bacilli</taxon>
        <taxon>Lactobacillales</taxon>
        <taxon>Enterococcaceae</taxon>
        <taxon>Enterococcus</taxon>
    </lineage>
</organism>
<dbReference type="EMBL" id="JAFREM010000029">
    <property type="protein sequence ID" value="MBO1308032.1"/>
    <property type="molecule type" value="Genomic_DNA"/>
</dbReference>
<comment type="caution">
    <text evidence="2">The sequence shown here is derived from an EMBL/GenBank/DDBJ whole genome shotgun (WGS) entry which is preliminary data.</text>
</comment>
<dbReference type="Gene3D" id="1.25.40.10">
    <property type="entry name" value="Tetratricopeptide repeat domain"/>
    <property type="match status" value="1"/>
</dbReference>
<dbReference type="PROSITE" id="PS50943">
    <property type="entry name" value="HTH_CROC1"/>
    <property type="match status" value="1"/>
</dbReference>
<feature type="domain" description="HTH cro/C1-type" evidence="1">
    <location>
        <begin position="6"/>
        <end position="59"/>
    </location>
</feature>
<dbReference type="CDD" id="cd00093">
    <property type="entry name" value="HTH_XRE"/>
    <property type="match status" value="1"/>
</dbReference>
<dbReference type="InterPro" id="IPR001387">
    <property type="entry name" value="Cro/C1-type_HTH"/>
</dbReference>
<dbReference type="Proteomes" id="UP000664601">
    <property type="component" value="Unassembled WGS sequence"/>
</dbReference>
<keyword evidence="3" id="KW-1185">Reference proteome</keyword>
<reference evidence="2 3" key="1">
    <citation type="submission" date="2021-03" db="EMBL/GenBank/DDBJ databases">
        <title>Enterococcal diversity collection.</title>
        <authorList>
            <person name="Gilmore M.S."/>
            <person name="Schwartzman J."/>
            <person name="Van Tyne D."/>
            <person name="Martin M."/>
            <person name="Earl A.M."/>
            <person name="Manson A.L."/>
            <person name="Straub T."/>
            <person name="Salamzade R."/>
            <person name="Saavedra J."/>
            <person name="Lebreton F."/>
            <person name="Prichula J."/>
            <person name="Schaufler K."/>
            <person name="Gaca A."/>
            <person name="Sgardioli B."/>
            <person name="Wagenaar J."/>
            <person name="Strong T."/>
        </authorList>
    </citation>
    <scope>NUCLEOTIDE SEQUENCE [LARGE SCALE GENOMIC DNA]</scope>
    <source>
        <strain evidence="2 3">669A</strain>
    </source>
</reference>
<dbReference type="Pfam" id="PF01381">
    <property type="entry name" value="HTH_3"/>
    <property type="match status" value="1"/>
</dbReference>
<evidence type="ECO:0000259" key="1">
    <source>
        <dbReference type="PROSITE" id="PS50943"/>
    </source>
</evidence>
<dbReference type="SMART" id="SM00530">
    <property type="entry name" value="HTH_XRE"/>
    <property type="match status" value="1"/>
</dbReference>
<gene>
    <name evidence="2" type="ORF">JZO70_17790</name>
</gene>
<evidence type="ECO:0000313" key="2">
    <source>
        <dbReference type="EMBL" id="MBO1308032.1"/>
    </source>
</evidence>
<proteinExistence type="predicted"/>
<dbReference type="PANTHER" id="PTHR37038">
    <property type="entry name" value="TRANSCRIPTIONAL REGULATOR-RELATED"/>
    <property type="match status" value="1"/>
</dbReference>